<organism evidence="1 2">
    <name type="scientific">Dibothriocephalus latus</name>
    <name type="common">Fish tapeworm</name>
    <name type="synonym">Diphyllobothrium latum</name>
    <dbReference type="NCBI Taxonomy" id="60516"/>
    <lineage>
        <taxon>Eukaryota</taxon>
        <taxon>Metazoa</taxon>
        <taxon>Spiralia</taxon>
        <taxon>Lophotrochozoa</taxon>
        <taxon>Platyhelminthes</taxon>
        <taxon>Cestoda</taxon>
        <taxon>Eucestoda</taxon>
        <taxon>Diphyllobothriidea</taxon>
        <taxon>Diphyllobothriidae</taxon>
        <taxon>Dibothriocephalus</taxon>
    </lineage>
</organism>
<dbReference type="OrthoDB" id="6264139at2759"/>
<dbReference type="Proteomes" id="UP000281553">
    <property type="component" value="Unassembled WGS sequence"/>
</dbReference>
<evidence type="ECO:0000313" key="2">
    <source>
        <dbReference type="Proteomes" id="UP000281553"/>
    </source>
</evidence>
<proteinExistence type="predicted"/>
<accession>A0A3P7LLU8</accession>
<gene>
    <name evidence="1" type="ORF">DILT_LOCUS6729</name>
</gene>
<reference evidence="1 2" key="1">
    <citation type="submission" date="2018-11" db="EMBL/GenBank/DDBJ databases">
        <authorList>
            <consortium name="Pathogen Informatics"/>
        </authorList>
    </citation>
    <scope>NUCLEOTIDE SEQUENCE [LARGE SCALE GENOMIC DNA]</scope>
</reference>
<dbReference type="EMBL" id="UYRU01050239">
    <property type="protein sequence ID" value="VDN10898.1"/>
    <property type="molecule type" value="Genomic_DNA"/>
</dbReference>
<protein>
    <submittedName>
        <fullName evidence="1">Uncharacterized protein</fullName>
    </submittedName>
</protein>
<dbReference type="AlphaFoldDB" id="A0A3P7LLU8"/>
<sequence>MLQQIEDKPKIKFCHIISRLKNKDPVGILKDDNASEVVENSKKAEYCNLFFASVFTRETKLQFDNVNYTAAEASPVLKSLVFPTSVVERELQTLKEARSASSDNIRAKFLKESASELSKPLAHCSLVLHVN</sequence>
<evidence type="ECO:0000313" key="1">
    <source>
        <dbReference type="EMBL" id="VDN10898.1"/>
    </source>
</evidence>
<name>A0A3P7LLU8_DIBLA</name>
<keyword evidence="2" id="KW-1185">Reference proteome</keyword>